<dbReference type="PROSITE" id="PS50943">
    <property type="entry name" value="HTH_CROC1"/>
    <property type="match status" value="1"/>
</dbReference>
<evidence type="ECO:0000259" key="1">
    <source>
        <dbReference type="PROSITE" id="PS50943"/>
    </source>
</evidence>
<dbReference type="GO" id="GO:0003677">
    <property type="term" value="F:DNA binding"/>
    <property type="evidence" value="ECO:0007669"/>
    <property type="project" value="InterPro"/>
</dbReference>
<protein>
    <submittedName>
        <fullName evidence="2">Helix-turn-helix transcriptional regulator</fullName>
    </submittedName>
</protein>
<proteinExistence type="predicted"/>
<sequence>MHSYIKQCRLLKKKQDKNKYSLQAVASRIGVSESYLSRIERGEVPNRRRLEQLITDLDANRTLALASFGFLDEKIADAINANLSKWDVELDSDEIYELVSRTIEWQEFRAILFSLKEMRRRDLGEIKRFVVDGLS</sequence>
<dbReference type="Gene3D" id="1.10.260.40">
    <property type="entry name" value="lambda repressor-like DNA-binding domains"/>
    <property type="match status" value="1"/>
</dbReference>
<keyword evidence="3" id="KW-1185">Reference proteome</keyword>
<organism evidence="2 3">
    <name type="scientific">Salinimonas iocasae</name>
    <dbReference type="NCBI Taxonomy" id="2572577"/>
    <lineage>
        <taxon>Bacteria</taxon>
        <taxon>Pseudomonadati</taxon>
        <taxon>Pseudomonadota</taxon>
        <taxon>Gammaproteobacteria</taxon>
        <taxon>Alteromonadales</taxon>
        <taxon>Alteromonadaceae</taxon>
        <taxon>Alteromonas/Salinimonas group</taxon>
        <taxon>Salinimonas</taxon>
    </lineage>
</organism>
<dbReference type="EMBL" id="CP039852">
    <property type="protein sequence ID" value="QCZ94379.1"/>
    <property type="molecule type" value="Genomic_DNA"/>
</dbReference>
<dbReference type="Pfam" id="PF01381">
    <property type="entry name" value="HTH_3"/>
    <property type="match status" value="1"/>
</dbReference>
<reference evidence="2 3" key="1">
    <citation type="submission" date="2019-04" db="EMBL/GenBank/DDBJ databases">
        <title>Salinimonas iocasae sp. nov., a halophilic bacterium isolated from the outer tube casing of tubeworms in Okinawa Trough.</title>
        <authorList>
            <person name="Zhang H."/>
            <person name="Wang H."/>
            <person name="Li C."/>
        </authorList>
    </citation>
    <scope>NUCLEOTIDE SEQUENCE [LARGE SCALE GENOMIC DNA]</scope>
    <source>
        <strain evidence="2 3">KX18D6</strain>
    </source>
</reference>
<dbReference type="CDD" id="cd00093">
    <property type="entry name" value="HTH_XRE"/>
    <property type="match status" value="1"/>
</dbReference>
<gene>
    <name evidence="2" type="ORF">FBQ74_13275</name>
</gene>
<evidence type="ECO:0000313" key="2">
    <source>
        <dbReference type="EMBL" id="QCZ94379.1"/>
    </source>
</evidence>
<feature type="domain" description="HTH cro/C1-type" evidence="1">
    <location>
        <begin position="11"/>
        <end position="53"/>
    </location>
</feature>
<dbReference type="AlphaFoldDB" id="A0A5B7YIN7"/>
<dbReference type="OrthoDB" id="9800901at2"/>
<dbReference type="KEGG" id="salk:FBQ74_13275"/>
<dbReference type="InterPro" id="IPR001387">
    <property type="entry name" value="Cro/C1-type_HTH"/>
</dbReference>
<dbReference type="RefSeq" id="WP_139757118.1">
    <property type="nucleotide sequence ID" value="NZ_CP039852.1"/>
</dbReference>
<dbReference type="SUPFAM" id="SSF47413">
    <property type="entry name" value="lambda repressor-like DNA-binding domains"/>
    <property type="match status" value="1"/>
</dbReference>
<accession>A0A5B7YIN7</accession>
<dbReference type="SMART" id="SM00530">
    <property type="entry name" value="HTH_XRE"/>
    <property type="match status" value="1"/>
</dbReference>
<dbReference type="Proteomes" id="UP000304912">
    <property type="component" value="Chromosome"/>
</dbReference>
<evidence type="ECO:0000313" key="3">
    <source>
        <dbReference type="Proteomes" id="UP000304912"/>
    </source>
</evidence>
<dbReference type="InterPro" id="IPR010982">
    <property type="entry name" value="Lambda_DNA-bd_dom_sf"/>
</dbReference>
<name>A0A5B7YIN7_9ALTE</name>